<evidence type="ECO:0000256" key="1">
    <source>
        <dbReference type="SAM" id="Phobius"/>
    </source>
</evidence>
<dbReference type="EMBL" id="JAKLJA010000029">
    <property type="protein sequence ID" value="MCG5076956.1"/>
    <property type="molecule type" value="Genomic_DNA"/>
</dbReference>
<keyword evidence="5" id="KW-1185">Reference proteome</keyword>
<dbReference type="AlphaFoldDB" id="A0A9X1RVM0"/>
<feature type="transmembrane region" description="Helical" evidence="1">
    <location>
        <begin position="230"/>
        <end position="254"/>
    </location>
</feature>
<evidence type="ECO:0000313" key="4">
    <source>
        <dbReference type="EMBL" id="MCG5076956.1"/>
    </source>
</evidence>
<feature type="transmembrane region" description="Helical" evidence="1">
    <location>
        <begin position="199"/>
        <end position="218"/>
    </location>
</feature>
<dbReference type="PANTHER" id="PTHR39084">
    <property type="entry name" value="MEMBRANE PROTEIN-RELATED"/>
    <property type="match status" value="1"/>
</dbReference>
<dbReference type="PANTHER" id="PTHR39084:SF1">
    <property type="entry name" value="DUF4010 DOMAIN-CONTAINING PROTEIN"/>
    <property type="match status" value="1"/>
</dbReference>
<reference evidence="4" key="1">
    <citation type="submission" date="2022-01" db="EMBL/GenBank/DDBJ databases">
        <title>Genome sequence and assembly of Parabukholderia sp. RG36.</title>
        <authorList>
            <person name="Chhetri G."/>
        </authorList>
    </citation>
    <scope>NUCLEOTIDE SEQUENCE</scope>
    <source>
        <strain evidence="4">RG36</strain>
    </source>
</reference>
<feature type="domain" description="MgtC/SapB/SrpB/YhiD N-terminal" evidence="2">
    <location>
        <begin position="12"/>
        <end position="128"/>
    </location>
</feature>
<dbReference type="Pfam" id="PF13194">
    <property type="entry name" value="DUF4010"/>
    <property type="match status" value="1"/>
</dbReference>
<organism evidence="4 5">
    <name type="scientific">Paraburkholderia tagetis</name>
    <dbReference type="NCBI Taxonomy" id="2913261"/>
    <lineage>
        <taxon>Bacteria</taxon>
        <taxon>Pseudomonadati</taxon>
        <taxon>Pseudomonadota</taxon>
        <taxon>Betaproteobacteria</taxon>
        <taxon>Burkholderiales</taxon>
        <taxon>Burkholderiaceae</taxon>
        <taxon>Paraburkholderia</taxon>
    </lineage>
</organism>
<evidence type="ECO:0000259" key="2">
    <source>
        <dbReference type="Pfam" id="PF02308"/>
    </source>
</evidence>
<evidence type="ECO:0000259" key="3">
    <source>
        <dbReference type="Pfam" id="PF13194"/>
    </source>
</evidence>
<keyword evidence="1" id="KW-1133">Transmembrane helix</keyword>
<feature type="transmembrane region" description="Helical" evidence="1">
    <location>
        <begin position="391"/>
        <end position="412"/>
    </location>
</feature>
<sequence length="413" mass="42279">MLLVTAEYMPFAVALGVGLLVGAERERRKGEGATRAAAGIRTFTVVALLGAIAMRVGGAILAATLVVALTALATAAYLRPHDDPGLTTEAAMIATLLLGALAVLDAPLAAALGVLLTIVLAARSPLHRFVTTRLSQREIIDLLTLAASALIILPVLPGHPVDPYGAINLQTVWRFAVLVMTISAVGHIAQLVFGARIGLPFAGLLGGFVSSVATIASMGRRAAQAPGDCAQFAAAAVLSSVATLVQLSLVVGVVYEPLVRRMAPEFAVGALAALVYGLLAAWRAARKPLQETLVVGRAVDLKAAVLLASTLMVLMLAATLLARWLGKTGLLISAGLGGLIDTHSAAASIAALAAQSLLAQSDATLPIIVALTANSVTKCAVAVLFGKRVFAAMVVPGQVLILACVWSAWLIVD</sequence>
<feature type="transmembrane region" description="Helical" evidence="1">
    <location>
        <begin position="266"/>
        <end position="282"/>
    </location>
</feature>
<feature type="transmembrane region" description="Helical" evidence="1">
    <location>
        <begin position="59"/>
        <end position="78"/>
    </location>
</feature>
<proteinExistence type="predicted"/>
<keyword evidence="1" id="KW-0472">Membrane</keyword>
<feature type="transmembrane region" description="Helical" evidence="1">
    <location>
        <begin position="171"/>
        <end position="193"/>
    </location>
</feature>
<dbReference type="InterPro" id="IPR049177">
    <property type="entry name" value="MgtC_SapB_SrpB_YhiD_N"/>
</dbReference>
<keyword evidence="1" id="KW-0812">Transmembrane</keyword>
<feature type="transmembrane region" description="Helical" evidence="1">
    <location>
        <begin position="303"/>
        <end position="325"/>
    </location>
</feature>
<dbReference type="Proteomes" id="UP001139308">
    <property type="component" value="Unassembled WGS sequence"/>
</dbReference>
<feature type="transmembrane region" description="Helical" evidence="1">
    <location>
        <begin position="6"/>
        <end position="23"/>
    </location>
</feature>
<feature type="transmembrane region" description="Helical" evidence="1">
    <location>
        <begin position="139"/>
        <end position="159"/>
    </location>
</feature>
<evidence type="ECO:0000313" key="5">
    <source>
        <dbReference type="Proteomes" id="UP001139308"/>
    </source>
</evidence>
<feature type="transmembrane region" description="Helical" evidence="1">
    <location>
        <begin position="365"/>
        <end position="385"/>
    </location>
</feature>
<gene>
    <name evidence="4" type="ORF">L5014_27035</name>
</gene>
<feature type="transmembrane region" description="Helical" evidence="1">
    <location>
        <begin position="90"/>
        <end position="119"/>
    </location>
</feature>
<feature type="transmembrane region" description="Helical" evidence="1">
    <location>
        <begin position="331"/>
        <end position="353"/>
    </location>
</feature>
<name>A0A9X1RVM0_9BURK</name>
<feature type="domain" description="DUF4010" evidence="3">
    <location>
        <begin position="177"/>
        <end position="386"/>
    </location>
</feature>
<dbReference type="InterPro" id="IPR025105">
    <property type="entry name" value="DUF4010"/>
</dbReference>
<accession>A0A9X1RVM0</accession>
<protein>
    <submittedName>
        <fullName evidence="4">DUF4010 domain-containing protein</fullName>
    </submittedName>
</protein>
<dbReference type="Pfam" id="PF02308">
    <property type="entry name" value="MgtC"/>
    <property type="match status" value="1"/>
</dbReference>
<comment type="caution">
    <text evidence="4">The sequence shown here is derived from an EMBL/GenBank/DDBJ whole genome shotgun (WGS) entry which is preliminary data.</text>
</comment>
<dbReference type="RefSeq" id="WP_238466863.1">
    <property type="nucleotide sequence ID" value="NZ_JAKLJA010000029.1"/>
</dbReference>